<keyword evidence="5" id="KW-0418">Kinase</keyword>
<dbReference type="Proteomes" id="UP000032737">
    <property type="component" value="Chromosome"/>
</dbReference>
<dbReference type="PANTHER" id="PTHR32309">
    <property type="entry name" value="TYROSINE-PROTEIN KINASE"/>
    <property type="match status" value="1"/>
</dbReference>
<dbReference type="Gene3D" id="3.40.50.300">
    <property type="entry name" value="P-loop containing nucleotide triphosphate hydrolases"/>
    <property type="match status" value="1"/>
</dbReference>
<keyword evidence="3" id="KW-0808">Transferase</keyword>
<dbReference type="EMBL" id="FO681348">
    <property type="protein sequence ID" value="CCV66289.1"/>
    <property type="molecule type" value="Genomic_DNA"/>
</dbReference>
<evidence type="ECO:0000259" key="9">
    <source>
        <dbReference type="Pfam" id="PF13614"/>
    </source>
</evidence>
<dbReference type="AlphaFoldDB" id="U4KT93"/>
<keyword evidence="4" id="KW-0547">Nucleotide-binding</keyword>
<dbReference type="HOGENOM" id="CLU_052027_2_4_14"/>
<dbReference type="InterPro" id="IPR050445">
    <property type="entry name" value="Bact_polysacc_biosynth/exp"/>
</dbReference>
<evidence type="ECO:0000256" key="3">
    <source>
        <dbReference type="ARBA" id="ARBA00022679"/>
    </source>
</evidence>
<name>U4KT93_9MOLU</name>
<dbReference type="STRING" id="61635.BN85312680"/>
<comment type="similarity">
    <text evidence="1">Belongs to the CpsD/CapB family.</text>
</comment>
<evidence type="ECO:0000256" key="6">
    <source>
        <dbReference type="ARBA" id="ARBA00022840"/>
    </source>
</evidence>
<keyword evidence="6" id="KW-0067">ATP-binding</keyword>
<dbReference type="GO" id="GO:0005886">
    <property type="term" value="C:plasma membrane"/>
    <property type="evidence" value="ECO:0007669"/>
    <property type="project" value="TreeGrafter"/>
</dbReference>
<dbReference type="InterPro" id="IPR025669">
    <property type="entry name" value="AAA_dom"/>
</dbReference>
<dbReference type="PANTHER" id="PTHR32309:SF13">
    <property type="entry name" value="FERRIC ENTEROBACTIN TRANSPORT PROTEIN FEPE"/>
    <property type="match status" value="1"/>
</dbReference>
<dbReference type="Pfam" id="PF13614">
    <property type="entry name" value="AAA_31"/>
    <property type="match status" value="1"/>
</dbReference>
<evidence type="ECO:0000256" key="4">
    <source>
        <dbReference type="ARBA" id="ARBA00022741"/>
    </source>
</evidence>
<keyword evidence="11" id="KW-1185">Reference proteome</keyword>
<evidence type="ECO:0000256" key="2">
    <source>
        <dbReference type="ARBA" id="ARBA00011903"/>
    </source>
</evidence>
<sequence>MVPNILKRKRKESYGYLVAREDKMSFVTESFQKLVLNLEYANVDNQYKVIQFTSTLQAEGKTTLFANIAYLLADKGKKVVVLDLDLRRPKLNRVFSEINKDGITDYLAGKITYEQLLRVSEDGIYYMVAGEKTTAVINLLESKKLEELINKLKEDFDYVLLDTPPVLAVADTLIINKISDGVIFVVGFGKAKKALVRDAFHALERNNAKIIGIGFTQVKMTNGVYGYKYSYKYD</sequence>
<dbReference type="SUPFAM" id="SSF52540">
    <property type="entry name" value="P-loop containing nucleoside triphosphate hydrolases"/>
    <property type="match status" value="1"/>
</dbReference>
<dbReference type="NCBIfam" id="TIGR01007">
    <property type="entry name" value="eps_fam"/>
    <property type="match status" value="1"/>
</dbReference>
<gene>
    <name evidence="10" type="ORF">BN85312680</name>
</gene>
<dbReference type="KEGG" id="abra:BN85312680"/>
<dbReference type="GO" id="GO:0004715">
    <property type="term" value="F:non-membrane spanning protein tyrosine kinase activity"/>
    <property type="evidence" value="ECO:0007669"/>
    <property type="project" value="UniProtKB-EC"/>
</dbReference>
<dbReference type="EC" id="2.7.10.2" evidence="2"/>
<evidence type="ECO:0000256" key="7">
    <source>
        <dbReference type="ARBA" id="ARBA00023137"/>
    </source>
</evidence>
<evidence type="ECO:0000313" key="10">
    <source>
        <dbReference type="EMBL" id="CCV66289.1"/>
    </source>
</evidence>
<organism evidence="10 11">
    <name type="scientific">Acholeplasma brassicae</name>
    <dbReference type="NCBI Taxonomy" id="61635"/>
    <lineage>
        <taxon>Bacteria</taxon>
        <taxon>Bacillati</taxon>
        <taxon>Mycoplasmatota</taxon>
        <taxon>Mollicutes</taxon>
        <taxon>Acholeplasmatales</taxon>
        <taxon>Acholeplasmataceae</taxon>
        <taxon>Acholeplasma</taxon>
    </lineage>
</organism>
<dbReference type="InterPro" id="IPR005702">
    <property type="entry name" value="Wzc-like_C"/>
</dbReference>
<proteinExistence type="inferred from homology"/>
<evidence type="ECO:0000256" key="1">
    <source>
        <dbReference type="ARBA" id="ARBA00007316"/>
    </source>
</evidence>
<keyword evidence="7" id="KW-0829">Tyrosine-protein kinase</keyword>
<evidence type="ECO:0000256" key="8">
    <source>
        <dbReference type="ARBA" id="ARBA00051245"/>
    </source>
</evidence>
<accession>U4KT93</accession>
<evidence type="ECO:0000256" key="5">
    <source>
        <dbReference type="ARBA" id="ARBA00022777"/>
    </source>
</evidence>
<comment type="catalytic activity">
    <reaction evidence="8">
        <text>L-tyrosyl-[protein] + ATP = O-phospho-L-tyrosyl-[protein] + ADP + H(+)</text>
        <dbReference type="Rhea" id="RHEA:10596"/>
        <dbReference type="Rhea" id="RHEA-COMP:10136"/>
        <dbReference type="Rhea" id="RHEA-COMP:20101"/>
        <dbReference type="ChEBI" id="CHEBI:15378"/>
        <dbReference type="ChEBI" id="CHEBI:30616"/>
        <dbReference type="ChEBI" id="CHEBI:46858"/>
        <dbReference type="ChEBI" id="CHEBI:61978"/>
        <dbReference type="ChEBI" id="CHEBI:456216"/>
        <dbReference type="EC" id="2.7.10.2"/>
    </reaction>
</comment>
<feature type="domain" description="AAA" evidence="9">
    <location>
        <begin position="58"/>
        <end position="186"/>
    </location>
</feature>
<dbReference type="GO" id="GO:0005524">
    <property type="term" value="F:ATP binding"/>
    <property type="evidence" value="ECO:0007669"/>
    <property type="project" value="UniProtKB-KW"/>
</dbReference>
<protein>
    <recommendedName>
        <fullName evidence="2">non-specific protein-tyrosine kinase</fullName>
        <ecNumber evidence="2">2.7.10.2</ecNumber>
    </recommendedName>
</protein>
<dbReference type="InterPro" id="IPR027417">
    <property type="entry name" value="P-loop_NTPase"/>
</dbReference>
<dbReference type="CDD" id="cd05387">
    <property type="entry name" value="BY-kinase"/>
    <property type="match status" value="1"/>
</dbReference>
<reference evidence="10 11" key="1">
    <citation type="journal article" date="2013" name="J. Mol. Microbiol. Biotechnol.">
        <title>Analysis of the Complete Genomes of Acholeplasma brassicae , A. palmae and A. laidlawii and Their Comparison to the Obligate Parasites from ' Candidatus Phytoplasma'.</title>
        <authorList>
            <person name="Kube M."/>
            <person name="Siewert C."/>
            <person name="Migdoll A.M."/>
            <person name="Duduk B."/>
            <person name="Holz S."/>
            <person name="Rabus R."/>
            <person name="Seemuller E."/>
            <person name="Mitrovic J."/>
            <person name="Muller I."/>
            <person name="Buttner C."/>
            <person name="Reinhardt R."/>
        </authorList>
    </citation>
    <scope>NUCLEOTIDE SEQUENCE [LARGE SCALE GENOMIC DNA]</scope>
    <source>
        <strain evidence="11">0502</strain>
    </source>
</reference>
<evidence type="ECO:0000313" key="11">
    <source>
        <dbReference type="Proteomes" id="UP000032737"/>
    </source>
</evidence>